<evidence type="ECO:0000256" key="2">
    <source>
        <dbReference type="ARBA" id="ARBA00022741"/>
    </source>
</evidence>
<dbReference type="Gene3D" id="3.30.505.10">
    <property type="entry name" value="SH2 domain"/>
    <property type="match status" value="1"/>
</dbReference>
<dbReference type="GO" id="GO:0004715">
    <property type="term" value="F:non-membrane spanning protein tyrosine kinase activity"/>
    <property type="evidence" value="ECO:0007669"/>
    <property type="project" value="UniProtKB-EC"/>
</dbReference>
<dbReference type="PROSITE" id="PS50001">
    <property type="entry name" value="SH2"/>
    <property type="match status" value="1"/>
</dbReference>
<organism evidence="11 12">
    <name type="scientific">Cylicocyclus nassatus</name>
    <name type="common">Nematode worm</name>
    <dbReference type="NCBI Taxonomy" id="53992"/>
    <lineage>
        <taxon>Eukaryota</taxon>
        <taxon>Metazoa</taxon>
        <taxon>Ecdysozoa</taxon>
        <taxon>Nematoda</taxon>
        <taxon>Chromadorea</taxon>
        <taxon>Rhabditida</taxon>
        <taxon>Rhabditina</taxon>
        <taxon>Rhabditomorpha</taxon>
        <taxon>Strongyloidea</taxon>
        <taxon>Strongylidae</taxon>
        <taxon>Cylicocyclus</taxon>
    </lineage>
</organism>
<dbReference type="SUPFAM" id="SSF56112">
    <property type="entry name" value="Protein kinase-like (PK-like)"/>
    <property type="match status" value="1"/>
</dbReference>
<keyword evidence="12" id="KW-1185">Reference proteome</keyword>
<evidence type="ECO:0000256" key="3">
    <source>
        <dbReference type="ARBA" id="ARBA00022777"/>
    </source>
</evidence>
<reference evidence="11" key="1">
    <citation type="submission" date="2023-07" db="EMBL/GenBank/DDBJ databases">
        <authorList>
            <consortium name="CYATHOMIX"/>
        </authorList>
    </citation>
    <scope>NUCLEOTIDE SEQUENCE</scope>
    <source>
        <strain evidence="11">N/A</strain>
    </source>
</reference>
<keyword evidence="1 8" id="KW-0808">Transferase</keyword>
<evidence type="ECO:0000256" key="7">
    <source>
        <dbReference type="PROSITE-ProRule" id="PRU00191"/>
    </source>
</evidence>
<dbReference type="CDD" id="cd10361">
    <property type="entry name" value="SH2_Fps_family"/>
    <property type="match status" value="1"/>
</dbReference>
<name>A0AA36DRS9_CYLNA</name>
<dbReference type="InterPro" id="IPR008266">
    <property type="entry name" value="Tyr_kinase_AS"/>
</dbReference>
<dbReference type="GO" id="GO:0005524">
    <property type="term" value="F:ATP binding"/>
    <property type="evidence" value="ECO:0007669"/>
    <property type="project" value="UniProtKB-KW"/>
</dbReference>
<dbReference type="AlphaFoldDB" id="A0AA36DRS9"/>
<gene>
    <name evidence="11" type="ORF">CYNAS_LOCUS4488</name>
</gene>
<evidence type="ECO:0000313" key="11">
    <source>
        <dbReference type="EMBL" id="CAJ0592505.1"/>
    </source>
</evidence>
<comment type="catalytic activity">
    <reaction evidence="6 8">
        <text>L-tyrosyl-[protein] + ATP = O-phospho-L-tyrosyl-[protein] + ADP + H(+)</text>
        <dbReference type="Rhea" id="RHEA:10596"/>
        <dbReference type="Rhea" id="RHEA-COMP:10136"/>
        <dbReference type="Rhea" id="RHEA-COMP:20101"/>
        <dbReference type="ChEBI" id="CHEBI:15378"/>
        <dbReference type="ChEBI" id="CHEBI:30616"/>
        <dbReference type="ChEBI" id="CHEBI:46858"/>
        <dbReference type="ChEBI" id="CHEBI:61978"/>
        <dbReference type="ChEBI" id="CHEBI:456216"/>
        <dbReference type="EC" id="2.7.10.2"/>
    </reaction>
</comment>
<dbReference type="EC" id="2.7.10.2" evidence="8"/>
<dbReference type="SMART" id="SM00219">
    <property type="entry name" value="TyrKc"/>
    <property type="match status" value="1"/>
</dbReference>
<dbReference type="InterPro" id="IPR050198">
    <property type="entry name" value="Non-receptor_tyrosine_kinases"/>
</dbReference>
<dbReference type="InterPro" id="IPR000719">
    <property type="entry name" value="Prot_kinase_dom"/>
</dbReference>
<dbReference type="SMART" id="SM00252">
    <property type="entry name" value="SH2"/>
    <property type="match status" value="1"/>
</dbReference>
<accession>A0AA36DRS9</accession>
<dbReference type="InterPro" id="IPR035849">
    <property type="entry name" value="Fes/Fps/Fer_SH2"/>
</dbReference>
<dbReference type="SUPFAM" id="SSF55550">
    <property type="entry name" value="SH2 domain"/>
    <property type="match status" value="1"/>
</dbReference>
<evidence type="ECO:0000256" key="8">
    <source>
        <dbReference type="RuleBase" id="RU362096"/>
    </source>
</evidence>
<dbReference type="Pfam" id="PF07714">
    <property type="entry name" value="PK_Tyr_Ser-Thr"/>
    <property type="match status" value="1"/>
</dbReference>
<dbReference type="InterPro" id="IPR011009">
    <property type="entry name" value="Kinase-like_dom_sf"/>
</dbReference>
<keyword evidence="5 8" id="KW-0829">Tyrosine-protein kinase</keyword>
<keyword evidence="3 8" id="KW-0418">Kinase</keyword>
<comment type="caution">
    <text evidence="11">The sequence shown here is derived from an EMBL/GenBank/DDBJ whole genome shotgun (WGS) entry which is preliminary data.</text>
</comment>
<dbReference type="InterPro" id="IPR036860">
    <property type="entry name" value="SH2_dom_sf"/>
</dbReference>
<dbReference type="PROSITE" id="PS50011">
    <property type="entry name" value="PROTEIN_KINASE_DOM"/>
    <property type="match status" value="1"/>
</dbReference>
<dbReference type="Proteomes" id="UP001176961">
    <property type="component" value="Unassembled WGS sequence"/>
</dbReference>
<sequence length="399" mass="45578">MSSESRRSTADTNEHEREQWFHGFLPREDINRLLTEDGQFLVRVTEPQPGMGLKTVLSSRWHGKNHHFVIIEHNGKVLIEGMEFLSILQMVQYYIREQKPLTQSTGALLIMPIPRQRWELRHESIALGHLLAEGAFGGVYAGVLTIGLKKYPVAVKVNKGNKLTKQAVKEICKEARIMRRYRHPNVVKFYGVAAEREPLMLVMELVDGGALDVYLQKTKSDTTIVERIRFAFGAAKGLEYLHKNECIHRDVAARNCLVNNGDVKLGDFGLSRELSNRVKKYTIKDENQRLPVRWLAPEVLSSATYSTKSDVFSYGILLWEIFSDAAMPYGDMTLAEVIAQVQAGHRLSAPDTMPKFLRSIMKEHCFPASPEDRSTMEEIRSIIEDLMEKRVSSRYEEKN</sequence>
<evidence type="ECO:0000256" key="1">
    <source>
        <dbReference type="ARBA" id="ARBA00022679"/>
    </source>
</evidence>
<feature type="domain" description="Protein kinase" evidence="10">
    <location>
        <begin position="125"/>
        <end position="399"/>
    </location>
</feature>
<keyword evidence="2 8" id="KW-0547">Nucleotide-binding</keyword>
<dbReference type="Gene3D" id="1.10.510.10">
    <property type="entry name" value="Transferase(Phosphotransferase) domain 1"/>
    <property type="match status" value="1"/>
</dbReference>
<dbReference type="PRINTS" id="PR00109">
    <property type="entry name" value="TYRKINASE"/>
</dbReference>
<comment type="similarity">
    <text evidence="8">Belongs to the protein kinase superfamily. Tyr protein kinase family.</text>
</comment>
<feature type="domain" description="SH2" evidence="9">
    <location>
        <begin position="20"/>
        <end position="113"/>
    </location>
</feature>
<evidence type="ECO:0000259" key="10">
    <source>
        <dbReference type="PROSITE" id="PS50011"/>
    </source>
</evidence>
<protein>
    <recommendedName>
        <fullName evidence="8">Tyrosine-protein kinase</fullName>
        <ecNumber evidence="8">2.7.10.2</ecNumber>
    </recommendedName>
</protein>
<evidence type="ECO:0000256" key="6">
    <source>
        <dbReference type="ARBA" id="ARBA00051245"/>
    </source>
</evidence>
<dbReference type="Pfam" id="PF00017">
    <property type="entry name" value="SH2"/>
    <property type="match status" value="1"/>
</dbReference>
<keyword evidence="4 8" id="KW-0067">ATP-binding</keyword>
<proteinExistence type="inferred from homology"/>
<dbReference type="InterPro" id="IPR020635">
    <property type="entry name" value="Tyr_kinase_cat_dom"/>
</dbReference>
<keyword evidence="7" id="KW-0727">SH2 domain</keyword>
<dbReference type="InterPro" id="IPR001245">
    <property type="entry name" value="Ser-Thr/Tyr_kinase_cat_dom"/>
</dbReference>
<evidence type="ECO:0000256" key="5">
    <source>
        <dbReference type="ARBA" id="ARBA00023137"/>
    </source>
</evidence>
<evidence type="ECO:0000256" key="4">
    <source>
        <dbReference type="ARBA" id="ARBA00022840"/>
    </source>
</evidence>
<dbReference type="InterPro" id="IPR000980">
    <property type="entry name" value="SH2"/>
</dbReference>
<dbReference type="EMBL" id="CATQJL010000112">
    <property type="protein sequence ID" value="CAJ0592505.1"/>
    <property type="molecule type" value="Genomic_DNA"/>
</dbReference>
<dbReference type="PROSITE" id="PS00109">
    <property type="entry name" value="PROTEIN_KINASE_TYR"/>
    <property type="match status" value="1"/>
</dbReference>
<dbReference type="CDD" id="cd00192">
    <property type="entry name" value="PTKc"/>
    <property type="match status" value="1"/>
</dbReference>
<dbReference type="PANTHER" id="PTHR24418">
    <property type="entry name" value="TYROSINE-PROTEIN KINASE"/>
    <property type="match status" value="1"/>
</dbReference>
<evidence type="ECO:0000259" key="9">
    <source>
        <dbReference type="PROSITE" id="PS50001"/>
    </source>
</evidence>
<evidence type="ECO:0000313" key="12">
    <source>
        <dbReference type="Proteomes" id="UP001176961"/>
    </source>
</evidence>